<protein>
    <recommendedName>
        <fullName evidence="2">MmcB family DNA repair protein</fullName>
    </recommendedName>
</protein>
<evidence type="ECO:0008006" key="2">
    <source>
        <dbReference type="Google" id="ProtNLM"/>
    </source>
</evidence>
<accession>A0A0F9TF90</accession>
<reference evidence="1" key="1">
    <citation type="journal article" date="2015" name="Nature">
        <title>Complex archaea that bridge the gap between prokaryotes and eukaryotes.</title>
        <authorList>
            <person name="Spang A."/>
            <person name="Saw J.H."/>
            <person name="Jorgensen S.L."/>
            <person name="Zaremba-Niedzwiedzka K."/>
            <person name="Martijn J."/>
            <person name="Lind A.E."/>
            <person name="van Eijk R."/>
            <person name="Schleper C."/>
            <person name="Guy L."/>
            <person name="Ettema T.J."/>
        </authorList>
    </citation>
    <scope>NUCLEOTIDE SEQUENCE</scope>
</reference>
<organism evidence="1">
    <name type="scientific">marine sediment metagenome</name>
    <dbReference type="NCBI Taxonomy" id="412755"/>
    <lineage>
        <taxon>unclassified sequences</taxon>
        <taxon>metagenomes</taxon>
        <taxon>ecological metagenomes</taxon>
    </lineage>
</organism>
<name>A0A0F9TF90_9ZZZZ</name>
<comment type="caution">
    <text evidence="1">The sequence shown here is derived from an EMBL/GenBank/DDBJ whole genome shotgun (WGS) entry which is preliminary data.</text>
</comment>
<dbReference type="EMBL" id="LAZR01000271">
    <property type="protein sequence ID" value="KKN77914.1"/>
    <property type="molecule type" value="Genomic_DNA"/>
</dbReference>
<gene>
    <name evidence="1" type="ORF">LCGC14_0354790</name>
</gene>
<proteinExistence type="predicted"/>
<evidence type="ECO:0000313" key="1">
    <source>
        <dbReference type="EMBL" id="KKN77914.1"/>
    </source>
</evidence>
<sequence length="286" mass="31551">MIWTHDGLAADLAEHLRVNTARLVWENMQMGPSGSPRPDVFTLFKSWSRPLPTAYEIKVSRADFLADVNAGKWQKYLDFAGTVIFAVPKSLIKRDEVPAACGLIVRSDKIWRTTKGAPYTPTELPEAALLKLLIDGIDRLTHTIGPRQARIWDAARLERRGLAKDVAAAAVNLAQARVYAEKVAAEAAEIIAEARRTRDDIARQLAADTDTVRQKIAAALGMPESISLSNLADNLDRHFAGREASLSADCEIKRLTVLIDQILDCLKSAGRRPPPVPYWQLPKVTA</sequence>
<dbReference type="AlphaFoldDB" id="A0A0F9TF90"/>